<evidence type="ECO:0000313" key="2">
    <source>
        <dbReference type="EMBL" id="GGF24269.1"/>
    </source>
</evidence>
<comment type="caution">
    <text evidence="2">The sequence shown here is derived from an EMBL/GenBank/DDBJ whole genome shotgun (WGS) entry which is preliminary data.</text>
</comment>
<keyword evidence="1" id="KW-0732">Signal</keyword>
<dbReference type="EMBL" id="BMKP01000009">
    <property type="protein sequence ID" value="GGF24269.1"/>
    <property type="molecule type" value="Genomic_DNA"/>
</dbReference>
<name>A0ABQ1USX5_9FLAO</name>
<gene>
    <name evidence="2" type="ORF">GCM10011518_37000</name>
</gene>
<dbReference type="SUPFAM" id="SSF56925">
    <property type="entry name" value="OMPA-like"/>
    <property type="match status" value="1"/>
</dbReference>
<protein>
    <submittedName>
        <fullName evidence="2">Uncharacterized protein</fullName>
    </submittedName>
</protein>
<keyword evidence="3" id="KW-1185">Reference proteome</keyword>
<dbReference type="Gene3D" id="2.40.160.20">
    <property type="match status" value="2"/>
</dbReference>
<accession>A0ABQ1USX5</accession>
<organism evidence="2 3">
    <name type="scientific">Flavobacterium limi</name>
    <dbReference type="NCBI Taxonomy" id="2045105"/>
    <lineage>
        <taxon>Bacteria</taxon>
        <taxon>Pseudomonadati</taxon>
        <taxon>Bacteroidota</taxon>
        <taxon>Flavobacteriia</taxon>
        <taxon>Flavobacteriales</taxon>
        <taxon>Flavobacteriaceae</taxon>
        <taxon>Flavobacterium</taxon>
    </lineage>
</organism>
<evidence type="ECO:0000313" key="3">
    <source>
        <dbReference type="Proteomes" id="UP000655016"/>
    </source>
</evidence>
<reference evidence="3" key="1">
    <citation type="journal article" date="2019" name="Int. J. Syst. Evol. Microbiol.">
        <title>The Global Catalogue of Microorganisms (GCM) 10K type strain sequencing project: providing services to taxonomists for standard genome sequencing and annotation.</title>
        <authorList>
            <consortium name="The Broad Institute Genomics Platform"/>
            <consortium name="The Broad Institute Genome Sequencing Center for Infectious Disease"/>
            <person name="Wu L."/>
            <person name="Ma J."/>
        </authorList>
    </citation>
    <scope>NUCLEOTIDE SEQUENCE [LARGE SCALE GENOMIC DNA]</scope>
    <source>
        <strain evidence="3">CGMCC 1.16060</strain>
    </source>
</reference>
<dbReference type="RefSeq" id="WP_163395927.1">
    <property type="nucleotide sequence ID" value="NZ_BMKP01000009.1"/>
</dbReference>
<sequence>MKKQSLFTLALVIMISTNLFAQYDSLITKPKKERLEFAKMYFEGGGIYTASFDGKKLNDNNQITPFKHSAAINSYLTWGAFHFWGHTELYVTFPLSQLTLNKNDQTDYQISHSVSTGARIYPWAMKEKKLRPYIGFNWGALDFKQKIKPNKNQPVLSKDFMLNYDLGLMYNYDNFGFRFSVNYFPDTKWEYPVSKTQMAEIKTPPLTFQVGLLYTYETSKENTKEEIEKWNSFPTVSPLSYGAAKFGDFFIGAGPSLSFSLQKSDYNKSQFPYLKQKLTSSNYFDISVGYQFNKANFFTALSFRNPKFETEGFGDKQTIKKTSFALEINKYLTDYTGFAPYIGVNLAYDKLKYEETKDGIKKRVAFSGQFEPGITMGWDIVPGKTDEVIVLRTNLRWYPFSEFEMGNKKINFSQLEYNLIQLVFYPERLKKKQ</sequence>
<feature type="chain" id="PRO_5047478324" evidence="1">
    <location>
        <begin position="22"/>
        <end position="433"/>
    </location>
</feature>
<evidence type="ECO:0000256" key="1">
    <source>
        <dbReference type="SAM" id="SignalP"/>
    </source>
</evidence>
<dbReference type="Proteomes" id="UP000655016">
    <property type="component" value="Unassembled WGS sequence"/>
</dbReference>
<feature type="signal peptide" evidence="1">
    <location>
        <begin position="1"/>
        <end position="21"/>
    </location>
</feature>
<proteinExistence type="predicted"/>
<dbReference type="InterPro" id="IPR011250">
    <property type="entry name" value="OMP/PagP_B-barrel"/>
</dbReference>